<keyword evidence="4" id="KW-0472">Membrane</keyword>
<dbReference type="InterPro" id="IPR050447">
    <property type="entry name" value="Erg6_SMT_methyltransf"/>
</dbReference>
<reference evidence="6 7" key="1">
    <citation type="journal article" date="2016" name="PLoS Pathog.">
        <title>Biosynthesis of antibiotic leucinostatins in bio-control fungus Purpureocillium lilacinum and their inhibition on phytophthora revealed by genome mining.</title>
        <authorList>
            <person name="Wang G."/>
            <person name="Liu Z."/>
            <person name="Lin R."/>
            <person name="Li E."/>
            <person name="Mao Z."/>
            <person name="Ling J."/>
            <person name="Yang Y."/>
            <person name="Yin W.B."/>
            <person name="Xie B."/>
        </authorList>
    </citation>
    <scope>NUCLEOTIDE SEQUENCE [LARGE SCALE GENOMIC DNA]</scope>
    <source>
        <strain evidence="6">170</strain>
    </source>
</reference>
<feature type="region of interest" description="Disordered" evidence="3">
    <location>
        <begin position="1"/>
        <end position="21"/>
    </location>
</feature>
<dbReference type="CDD" id="cd02440">
    <property type="entry name" value="AdoMet_MTases"/>
    <property type="match status" value="1"/>
</dbReference>
<evidence type="ECO:0000313" key="7">
    <source>
        <dbReference type="Proteomes" id="UP000078397"/>
    </source>
</evidence>
<dbReference type="EMBL" id="LSBJ02000001">
    <property type="protein sequence ID" value="OAQ61094.1"/>
    <property type="molecule type" value="Genomic_DNA"/>
</dbReference>
<feature type="domain" description="Methyltransferase type 11" evidence="5">
    <location>
        <begin position="87"/>
        <end position="185"/>
    </location>
</feature>
<keyword evidence="7" id="KW-1185">Reference proteome</keyword>
<dbReference type="InterPro" id="IPR029063">
    <property type="entry name" value="SAM-dependent_MTases_sf"/>
</dbReference>
<dbReference type="GeneID" id="28845813"/>
<evidence type="ECO:0000259" key="5">
    <source>
        <dbReference type="Pfam" id="PF08241"/>
    </source>
</evidence>
<evidence type="ECO:0000256" key="2">
    <source>
        <dbReference type="ARBA" id="ARBA00038188"/>
    </source>
</evidence>
<evidence type="ECO:0000256" key="3">
    <source>
        <dbReference type="SAM" id="MobiDB-lite"/>
    </source>
</evidence>
<proteinExistence type="inferred from homology"/>
<dbReference type="STRING" id="1380566.A0A179F6L2"/>
<dbReference type="KEGG" id="pchm:VFPPC_02111"/>
<dbReference type="Proteomes" id="UP000078397">
    <property type="component" value="Unassembled WGS sequence"/>
</dbReference>
<dbReference type="InterPro" id="IPR013216">
    <property type="entry name" value="Methyltransf_11"/>
</dbReference>
<keyword evidence="1" id="KW-0808">Transferase</keyword>
<organism evidence="6 7">
    <name type="scientific">Pochonia chlamydosporia 170</name>
    <dbReference type="NCBI Taxonomy" id="1380566"/>
    <lineage>
        <taxon>Eukaryota</taxon>
        <taxon>Fungi</taxon>
        <taxon>Dikarya</taxon>
        <taxon>Ascomycota</taxon>
        <taxon>Pezizomycotina</taxon>
        <taxon>Sordariomycetes</taxon>
        <taxon>Hypocreomycetidae</taxon>
        <taxon>Hypocreales</taxon>
        <taxon>Clavicipitaceae</taxon>
        <taxon>Pochonia</taxon>
    </lineage>
</organism>
<accession>A0A179F6L2</accession>
<comment type="similarity">
    <text evidence="2">Belongs to the class I-like SAM-binding methyltransferase superfamily. Erg6/SMT family.</text>
</comment>
<dbReference type="OrthoDB" id="540004at2759"/>
<comment type="caution">
    <text evidence="6">The sequence shown here is derived from an EMBL/GenBank/DDBJ whole genome shotgun (WGS) entry which is preliminary data.</text>
</comment>
<evidence type="ECO:0000256" key="1">
    <source>
        <dbReference type="ARBA" id="ARBA00022679"/>
    </source>
</evidence>
<feature type="transmembrane region" description="Helical" evidence="4">
    <location>
        <begin position="254"/>
        <end position="271"/>
    </location>
</feature>
<name>A0A179F6L2_METCM</name>
<dbReference type="RefSeq" id="XP_018138903.1">
    <property type="nucleotide sequence ID" value="XM_018281819.1"/>
</dbReference>
<dbReference type="GO" id="GO:0003838">
    <property type="term" value="F:sterol 24-C-methyltransferase activity"/>
    <property type="evidence" value="ECO:0007669"/>
    <property type="project" value="TreeGrafter"/>
</dbReference>
<evidence type="ECO:0000313" key="6">
    <source>
        <dbReference type="EMBL" id="OAQ61094.1"/>
    </source>
</evidence>
<keyword evidence="6" id="KW-0489">Methyltransferase</keyword>
<protein>
    <submittedName>
        <fullName evidence="6">Methyltransferase type 11</fullName>
    </submittedName>
</protein>
<dbReference type="Pfam" id="PF08241">
    <property type="entry name" value="Methyltransf_11"/>
    <property type="match status" value="1"/>
</dbReference>
<dbReference type="GO" id="GO:0005783">
    <property type="term" value="C:endoplasmic reticulum"/>
    <property type="evidence" value="ECO:0007669"/>
    <property type="project" value="TreeGrafter"/>
</dbReference>
<dbReference type="GO" id="GO:0006696">
    <property type="term" value="P:ergosterol biosynthetic process"/>
    <property type="evidence" value="ECO:0007669"/>
    <property type="project" value="TreeGrafter"/>
</dbReference>
<gene>
    <name evidence="6" type="ORF">VFPPC_02111</name>
</gene>
<sequence length="319" mass="36715">MAPLVPSKKSTPEKPQRPVINDNPGLQNLYKSFESRLGYWLLLGNTRHFGYWDKDTYLMFPLNKALRRMEEKLYRVLGVTAPGAKVLDAGCGVAHVALYMANHGLQVTGIDVMDHHLDKARRNIARAGPVGARVSVQKMDYHHLETLEAGSFDGVYTMETFVHATDPLQVLEGFHRLLRPGGRLAMHEYDHDYESDQVIGKTLAKLMREVSEYGAMPTWKRAKRGFYREILEEAGFVDIQEHDYSENVRPMLRLFWLLAAIPYYIIVFFHLERYFVNAIGGARGYYAQKYWRYLAISARKPDVGEGVRHEEFLLSEKQC</sequence>
<dbReference type="PANTHER" id="PTHR44068">
    <property type="entry name" value="ZGC:194242"/>
    <property type="match status" value="1"/>
</dbReference>
<evidence type="ECO:0000256" key="4">
    <source>
        <dbReference type="SAM" id="Phobius"/>
    </source>
</evidence>
<keyword evidence="4" id="KW-0812">Transmembrane</keyword>
<dbReference type="Gene3D" id="3.40.50.150">
    <property type="entry name" value="Vaccinia Virus protein VP39"/>
    <property type="match status" value="1"/>
</dbReference>
<keyword evidence="4" id="KW-1133">Transmembrane helix</keyword>
<dbReference type="GO" id="GO:0032259">
    <property type="term" value="P:methylation"/>
    <property type="evidence" value="ECO:0007669"/>
    <property type="project" value="UniProtKB-KW"/>
</dbReference>
<dbReference type="AlphaFoldDB" id="A0A179F6L2"/>
<dbReference type="SUPFAM" id="SSF53335">
    <property type="entry name" value="S-adenosyl-L-methionine-dependent methyltransferases"/>
    <property type="match status" value="1"/>
</dbReference>
<dbReference type="PANTHER" id="PTHR44068:SF1">
    <property type="entry name" value="HYPOTHETICAL LOC100005854"/>
    <property type="match status" value="1"/>
</dbReference>